<feature type="transmembrane region" description="Helical" evidence="1">
    <location>
        <begin position="7"/>
        <end position="31"/>
    </location>
</feature>
<evidence type="ECO:0000313" key="3">
    <source>
        <dbReference type="Proteomes" id="UP000237440"/>
    </source>
</evidence>
<reference evidence="3" key="1">
    <citation type="submission" date="2017-02" db="EMBL/GenBank/DDBJ databases">
        <authorList>
            <person name="Furmanczyk E.M."/>
        </authorList>
    </citation>
    <scope>NUCLEOTIDE SEQUENCE [LARGE SCALE GENOMIC DNA]</scope>
    <source>
        <strain evidence="3">AP3_22</strain>
    </source>
</reference>
<keyword evidence="1" id="KW-0472">Membrane</keyword>
<keyword evidence="3" id="KW-1185">Reference proteome</keyword>
<dbReference type="AlphaFoldDB" id="A0A2S3VHP5"/>
<evidence type="ECO:0000313" key="2">
    <source>
        <dbReference type="EMBL" id="POF39457.1"/>
    </source>
</evidence>
<keyword evidence="1" id="KW-1133">Transmembrane helix</keyword>
<accession>A0A2S3VHP5</accession>
<comment type="caution">
    <text evidence="2">The sequence shown here is derived from an EMBL/GenBank/DDBJ whole genome shotgun (WGS) entry which is preliminary data.</text>
</comment>
<gene>
    <name evidence="2" type="ORF">B0D71_25900</name>
</gene>
<proteinExistence type="predicted"/>
<dbReference type="RefSeq" id="WP_103397325.1">
    <property type="nucleotide sequence ID" value="NZ_MUJK01000012.1"/>
</dbReference>
<keyword evidence="1" id="KW-0812">Transmembrane</keyword>
<name>A0A2S3VHP5_9PSED</name>
<sequence>MSQAKLAFGLLGGAVLLMIFIWIGFALYLAYTKIDVMLSHLKNSTAVTALSHYRQLGAWGHFHLIAGISALVAFPKRHIKDGSLSVEDINSLPAPIKRKLVIWRWGILILGGLFLLFGGIGEIADWI</sequence>
<dbReference type="EMBL" id="MUJK01000012">
    <property type="protein sequence ID" value="POF39457.1"/>
    <property type="molecule type" value="Genomic_DNA"/>
</dbReference>
<protein>
    <submittedName>
        <fullName evidence="2">Uncharacterized protein</fullName>
    </submittedName>
</protein>
<dbReference type="Proteomes" id="UP000237440">
    <property type="component" value="Unassembled WGS sequence"/>
</dbReference>
<dbReference type="OrthoDB" id="6900259at2"/>
<feature type="transmembrane region" description="Helical" evidence="1">
    <location>
        <begin position="101"/>
        <end position="121"/>
    </location>
</feature>
<organism evidence="2 3">
    <name type="scientific">Pseudomonas laurylsulfativorans</name>
    <dbReference type="NCBI Taxonomy" id="1943631"/>
    <lineage>
        <taxon>Bacteria</taxon>
        <taxon>Pseudomonadati</taxon>
        <taxon>Pseudomonadota</taxon>
        <taxon>Gammaproteobacteria</taxon>
        <taxon>Pseudomonadales</taxon>
        <taxon>Pseudomonadaceae</taxon>
        <taxon>Pseudomonas</taxon>
    </lineage>
</organism>
<evidence type="ECO:0000256" key="1">
    <source>
        <dbReference type="SAM" id="Phobius"/>
    </source>
</evidence>
<feature type="transmembrane region" description="Helical" evidence="1">
    <location>
        <begin position="56"/>
        <end position="74"/>
    </location>
</feature>